<organism evidence="2 3">
    <name type="scientific">Parasponia andersonii</name>
    <name type="common">Sponia andersonii</name>
    <dbReference type="NCBI Taxonomy" id="3476"/>
    <lineage>
        <taxon>Eukaryota</taxon>
        <taxon>Viridiplantae</taxon>
        <taxon>Streptophyta</taxon>
        <taxon>Embryophyta</taxon>
        <taxon>Tracheophyta</taxon>
        <taxon>Spermatophyta</taxon>
        <taxon>Magnoliopsida</taxon>
        <taxon>eudicotyledons</taxon>
        <taxon>Gunneridae</taxon>
        <taxon>Pentapetalae</taxon>
        <taxon>rosids</taxon>
        <taxon>fabids</taxon>
        <taxon>Rosales</taxon>
        <taxon>Cannabaceae</taxon>
        <taxon>Parasponia</taxon>
    </lineage>
</organism>
<accession>A0A2P5D534</accession>
<reference evidence="3" key="1">
    <citation type="submission" date="2016-06" db="EMBL/GenBank/DDBJ databases">
        <title>Parallel loss of symbiosis genes in relatives of nitrogen-fixing non-legume Parasponia.</title>
        <authorList>
            <person name="Van Velzen R."/>
            <person name="Holmer R."/>
            <person name="Bu F."/>
            <person name="Rutten L."/>
            <person name="Van Zeijl A."/>
            <person name="Liu W."/>
            <person name="Santuari L."/>
            <person name="Cao Q."/>
            <person name="Sharma T."/>
            <person name="Shen D."/>
            <person name="Roswanjaya Y."/>
            <person name="Wardhani T."/>
            <person name="Kalhor M.S."/>
            <person name="Jansen J."/>
            <person name="Van den Hoogen J."/>
            <person name="Gungor B."/>
            <person name="Hartog M."/>
            <person name="Hontelez J."/>
            <person name="Verver J."/>
            <person name="Yang W.-C."/>
            <person name="Schijlen E."/>
            <person name="Repin R."/>
            <person name="Schilthuizen M."/>
            <person name="Schranz E."/>
            <person name="Heidstra R."/>
            <person name="Miyata K."/>
            <person name="Fedorova E."/>
            <person name="Kohlen W."/>
            <person name="Bisseling T."/>
            <person name="Smit S."/>
            <person name="Geurts R."/>
        </authorList>
    </citation>
    <scope>NUCLEOTIDE SEQUENCE [LARGE SCALE GENOMIC DNA]</scope>
    <source>
        <strain evidence="3">cv. WU1-14</strain>
    </source>
</reference>
<proteinExistence type="predicted"/>
<dbReference type="Proteomes" id="UP000237105">
    <property type="component" value="Unassembled WGS sequence"/>
</dbReference>
<dbReference type="EMBL" id="JXTB01000063">
    <property type="protein sequence ID" value="PON68385.1"/>
    <property type="molecule type" value="Genomic_DNA"/>
</dbReference>
<evidence type="ECO:0000313" key="2">
    <source>
        <dbReference type="EMBL" id="PON68385.1"/>
    </source>
</evidence>
<evidence type="ECO:0000256" key="1">
    <source>
        <dbReference type="SAM" id="Coils"/>
    </source>
</evidence>
<keyword evidence="3" id="KW-1185">Reference proteome</keyword>
<keyword evidence="1" id="KW-0175">Coiled coil</keyword>
<feature type="coiled-coil region" evidence="1">
    <location>
        <begin position="76"/>
        <end position="110"/>
    </location>
</feature>
<gene>
    <name evidence="2" type="ORF">PanWU01x14_095370</name>
</gene>
<feature type="non-terminal residue" evidence="2">
    <location>
        <position position="1"/>
    </location>
</feature>
<evidence type="ECO:0000313" key="3">
    <source>
        <dbReference type="Proteomes" id="UP000237105"/>
    </source>
</evidence>
<name>A0A2P5D534_PARAD</name>
<protein>
    <submittedName>
        <fullName evidence="2">Uncharacterized protein</fullName>
    </submittedName>
</protein>
<comment type="caution">
    <text evidence="2">The sequence shown here is derived from an EMBL/GenBank/DDBJ whole genome shotgun (WGS) entry which is preliminary data.</text>
</comment>
<dbReference type="AlphaFoldDB" id="A0A2P5D534"/>
<sequence length="124" mass="13951">KKLWKISDEVNSKSLRLTGFALVNDQWVSKAQAAYVTPEAPNDQEATYGAQLSTYGAQPDALANLPTPSSPHEHFHFNLQEAFDSLNNRINTLQLELQQLQLENVEHFETLQAQIQSSPNFQAQ</sequence>